<name>Q0RI73_FRAAA</name>
<dbReference type="GO" id="GO:0030170">
    <property type="term" value="F:pyridoxal phosphate binding"/>
    <property type="evidence" value="ECO:0007669"/>
    <property type="project" value="InterPro"/>
</dbReference>
<keyword evidence="3" id="KW-1185">Reference proteome</keyword>
<dbReference type="InterPro" id="IPR011037">
    <property type="entry name" value="Pyrv_Knase-like_insert_dom_sf"/>
</dbReference>
<dbReference type="AlphaFoldDB" id="Q0RI73"/>
<dbReference type="Proteomes" id="UP000000657">
    <property type="component" value="Chromosome"/>
</dbReference>
<dbReference type="STRING" id="326424.FRAAL4156"/>
<dbReference type="RefSeq" id="WP_011605284.1">
    <property type="nucleotide sequence ID" value="NC_008278.1"/>
</dbReference>
<dbReference type="PROSITE" id="PS51340">
    <property type="entry name" value="MOSC"/>
    <property type="match status" value="1"/>
</dbReference>
<dbReference type="InterPro" id="IPR005302">
    <property type="entry name" value="MoCF_Sase_C"/>
</dbReference>
<evidence type="ECO:0000259" key="1">
    <source>
        <dbReference type="PROSITE" id="PS51340"/>
    </source>
</evidence>
<dbReference type="OrthoDB" id="9786134at2"/>
<dbReference type="PANTHER" id="PTHR30212:SF2">
    <property type="entry name" value="PROTEIN YIIM"/>
    <property type="match status" value="1"/>
</dbReference>
<dbReference type="PANTHER" id="PTHR30212">
    <property type="entry name" value="PROTEIN YIIM"/>
    <property type="match status" value="1"/>
</dbReference>
<dbReference type="eggNOG" id="COG2258">
    <property type="taxonomic scope" value="Bacteria"/>
</dbReference>
<feature type="domain" description="MOSC" evidence="1">
    <location>
        <begin position="29"/>
        <end position="163"/>
    </location>
</feature>
<dbReference type="Pfam" id="PF03473">
    <property type="entry name" value="MOSC"/>
    <property type="match status" value="1"/>
</dbReference>
<proteinExistence type="predicted"/>
<dbReference type="GO" id="GO:0003824">
    <property type="term" value="F:catalytic activity"/>
    <property type="evidence" value="ECO:0007669"/>
    <property type="project" value="InterPro"/>
</dbReference>
<dbReference type="HOGENOM" id="CLU_082566_0_1_11"/>
<dbReference type="InterPro" id="IPR052353">
    <property type="entry name" value="Benzoxazolinone_Detox_Enz"/>
</dbReference>
<organism evidence="2 3">
    <name type="scientific">Frankia alni (strain DSM 45986 / CECT 9034 / ACN14a)</name>
    <dbReference type="NCBI Taxonomy" id="326424"/>
    <lineage>
        <taxon>Bacteria</taxon>
        <taxon>Bacillati</taxon>
        <taxon>Actinomycetota</taxon>
        <taxon>Actinomycetes</taxon>
        <taxon>Frankiales</taxon>
        <taxon>Frankiaceae</taxon>
        <taxon>Frankia</taxon>
    </lineage>
</organism>
<accession>Q0RI73</accession>
<reference evidence="2 3" key="1">
    <citation type="journal article" date="2007" name="Genome Res.">
        <title>Genome characteristics of facultatively symbiotic Frankia sp. strains reflect host range and host plant biogeography.</title>
        <authorList>
            <person name="Normand P."/>
            <person name="Lapierre P."/>
            <person name="Tisa L.S."/>
            <person name="Gogarten J.P."/>
            <person name="Alloisio N."/>
            <person name="Bagnarol E."/>
            <person name="Bassi C.A."/>
            <person name="Berry A.M."/>
            <person name="Bickhart D.M."/>
            <person name="Choisne N."/>
            <person name="Couloux A."/>
            <person name="Cournoyer B."/>
            <person name="Cruveiller S."/>
            <person name="Daubin V."/>
            <person name="Demange N."/>
            <person name="Francino M.P."/>
            <person name="Goltsman E."/>
            <person name="Huang Y."/>
            <person name="Kopp O.R."/>
            <person name="Labarre L."/>
            <person name="Lapidus A."/>
            <person name="Lavire C."/>
            <person name="Marechal J."/>
            <person name="Martinez M."/>
            <person name="Mastronunzio J.E."/>
            <person name="Mullin B.C."/>
            <person name="Niemann J."/>
            <person name="Pujic P."/>
            <person name="Rawnsley T."/>
            <person name="Rouy Z."/>
            <person name="Schenowitz C."/>
            <person name="Sellstedt A."/>
            <person name="Tavares F."/>
            <person name="Tomkins J.P."/>
            <person name="Vallenet D."/>
            <person name="Valverde C."/>
            <person name="Wall L.G."/>
            <person name="Wang Y."/>
            <person name="Medigue C."/>
            <person name="Benson D.R."/>
        </authorList>
    </citation>
    <scope>NUCLEOTIDE SEQUENCE [LARGE SCALE GENOMIC DNA]</scope>
    <source>
        <strain evidence="3">DSM 45986 / CECT 9034 / ACN14a</strain>
    </source>
</reference>
<dbReference type="SUPFAM" id="SSF50800">
    <property type="entry name" value="PK beta-barrel domain-like"/>
    <property type="match status" value="1"/>
</dbReference>
<gene>
    <name evidence="2" type="ordered locus">FRAAL4156</name>
</gene>
<dbReference type="GO" id="GO:0030151">
    <property type="term" value="F:molybdenum ion binding"/>
    <property type="evidence" value="ECO:0007669"/>
    <property type="project" value="InterPro"/>
</dbReference>
<evidence type="ECO:0000313" key="2">
    <source>
        <dbReference type="EMBL" id="CAJ62798.1"/>
    </source>
</evidence>
<protein>
    <recommendedName>
        <fullName evidence="1">MOSC domain-containing protein</fullName>
    </recommendedName>
</protein>
<dbReference type="Gene3D" id="2.40.33.20">
    <property type="entry name" value="PK beta-barrel domain-like"/>
    <property type="match status" value="1"/>
</dbReference>
<evidence type="ECO:0000313" key="3">
    <source>
        <dbReference type="Proteomes" id="UP000000657"/>
    </source>
</evidence>
<dbReference type="KEGG" id="fal:FRAAL4156"/>
<sequence length="217" mass="23261">MGCVLTVNVAVVRTDAWTGRQGRSGIDKRPVEGPVHVGRVGLRGDTICDLTFHGGVDRAVYVFAHEDFSWWSSLLDRDIPPGGFGENLTSVGMDVTGARIGEIWAVGSAVVQVTAPRTPCRVFAGFWDVPDLVARFSRRGTPGAYLRVLTVGEVAAGDPVTVLHRPDHGITVGQVFRAVMTDPDELPALGGITDLLPEDIRHRVQRRLARSAASTGG</sequence>
<dbReference type="EMBL" id="CT573213">
    <property type="protein sequence ID" value="CAJ62798.1"/>
    <property type="molecule type" value="Genomic_DNA"/>
</dbReference>